<proteinExistence type="predicted"/>
<accession>A0A2W4R3M0</accession>
<dbReference type="AlphaFoldDB" id="A0A2W4R3M0"/>
<reference evidence="1 2" key="1">
    <citation type="journal article" date="2018" name="Aquat. Microb. Ecol.">
        <title>Gammaproteobacterial methanotrophs dominate.</title>
        <authorList>
            <person name="Rissanen A.J."/>
            <person name="Saarenheimo J."/>
            <person name="Tiirola M."/>
            <person name="Peura S."/>
            <person name="Aalto S.L."/>
            <person name="Karvinen A."/>
            <person name="Nykanen H."/>
        </authorList>
    </citation>
    <scope>NUCLEOTIDE SEQUENCE [LARGE SCALE GENOMIC DNA]</scope>
    <source>
        <strain evidence="1">AMbin10</strain>
    </source>
</reference>
<name>A0A2W4R3M0_9GAMM</name>
<dbReference type="EMBL" id="QJPH01000325">
    <property type="protein sequence ID" value="PZN78073.1"/>
    <property type="molecule type" value="Genomic_DNA"/>
</dbReference>
<evidence type="ECO:0000313" key="1">
    <source>
        <dbReference type="EMBL" id="PZN78073.1"/>
    </source>
</evidence>
<evidence type="ECO:0000313" key="2">
    <source>
        <dbReference type="Proteomes" id="UP000249396"/>
    </source>
</evidence>
<protein>
    <recommendedName>
        <fullName evidence="3">Type II toxin-antitoxin system HicA family toxin</fullName>
    </recommendedName>
</protein>
<gene>
    <name evidence="1" type="ORF">DM484_13665</name>
</gene>
<comment type="caution">
    <text evidence="1">The sequence shown here is derived from an EMBL/GenBank/DDBJ whole genome shotgun (WGS) entry which is preliminary data.</text>
</comment>
<organism evidence="1 2">
    <name type="scientific">Candidatus Methylumidiphilus alinenensis</name>
    <dbReference type="NCBI Taxonomy" id="2202197"/>
    <lineage>
        <taxon>Bacteria</taxon>
        <taxon>Pseudomonadati</taxon>
        <taxon>Pseudomonadota</taxon>
        <taxon>Gammaproteobacteria</taxon>
        <taxon>Methylococcales</taxon>
        <taxon>Candidatus Methylumidiphilus</taxon>
    </lineage>
</organism>
<evidence type="ECO:0008006" key="3">
    <source>
        <dbReference type="Google" id="ProtNLM"/>
    </source>
</evidence>
<dbReference type="Proteomes" id="UP000249396">
    <property type="component" value="Unassembled WGS sequence"/>
</dbReference>
<sequence length="82" mass="9445">MTKQEKQLESLRNNPKAVRFDDACKIAEWLGFSRQGGKGSHRTYGRVDEPLLLNFQNRGGYILPYQAKQLLEMVDKYATLPD</sequence>